<organism evidence="2 3">
    <name type="scientific">Tsukamurella sputi</name>
    <dbReference type="NCBI Taxonomy" id="2591848"/>
    <lineage>
        <taxon>Bacteria</taxon>
        <taxon>Bacillati</taxon>
        <taxon>Actinomycetota</taxon>
        <taxon>Actinomycetes</taxon>
        <taxon>Mycobacteriales</taxon>
        <taxon>Tsukamurellaceae</taxon>
        <taxon>Tsukamurella</taxon>
    </lineage>
</organism>
<dbReference type="OrthoDB" id="4772997at2"/>
<keyword evidence="3" id="KW-1185">Reference proteome</keyword>
<evidence type="ECO:0000313" key="2">
    <source>
        <dbReference type="EMBL" id="TWS26595.1"/>
    </source>
</evidence>
<gene>
    <name evidence="2" type="ORF">FK268_05070</name>
</gene>
<dbReference type="Proteomes" id="UP000319792">
    <property type="component" value="Unassembled WGS sequence"/>
</dbReference>
<dbReference type="RefSeq" id="WP_146431683.1">
    <property type="nucleotide sequence ID" value="NZ_VIGV01000001.1"/>
</dbReference>
<comment type="caution">
    <text evidence="2">The sequence shown here is derived from an EMBL/GenBank/DDBJ whole genome shotgun (WGS) entry which is preliminary data.</text>
</comment>
<evidence type="ECO:0000256" key="1">
    <source>
        <dbReference type="SAM" id="SignalP"/>
    </source>
</evidence>
<evidence type="ECO:0008006" key="4">
    <source>
        <dbReference type="Google" id="ProtNLM"/>
    </source>
</evidence>
<reference evidence="2 3" key="1">
    <citation type="submission" date="2019-08" db="EMBL/GenBank/DDBJ databases">
        <title>Tsukamurella conjunctivitidis sp. nov., Tsukamurella assacharolytica sp. nov. and Tsukamurella sputae sp. nov. isolated from patients with conjunctivitis, bacteraemia (lymphoma) and respiratory infection (sputum) in Hong Kong.</title>
        <authorList>
            <person name="Fok K.M.N."/>
            <person name="Fong J.Y.H."/>
        </authorList>
    </citation>
    <scope>NUCLEOTIDE SEQUENCE [LARGE SCALE GENOMIC DNA]</scope>
    <source>
        <strain evidence="2 3">HKU70</strain>
    </source>
</reference>
<dbReference type="EMBL" id="VIGV01000001">
    <property type="protein sequence ID" value="TWS26595.1"/>
    <property type="molecule type" value="Genomic_DNA"/>
</dbReference>
<dbReference type="AlphaFoldDB" id="A0A5C5RWJ7"/>
<proteinExistence type="predicted"/>
<feature type="signal peptide" evidence="1">
    <location>
        <begin position="1"/>
        <end position="21"/>
    </location>
</feature>
<name>A0A5C5RWJ7_9ACTN</name>
<dbReference type="PROSITE" id="PS51257">
    <property type="entry name" value="PROKAR_LIPOPROTEIN"/>
    <property type="match status" value="1"/>
</dbReference>
<accession>A0A5C5RWJ7</accession>
<evidence type="ECO:0000313" key="3">
    <source>
        <dbReference type="Proteomes" id="UP000319792"/>
    </source>
</evidence>
<keyword evidence="1" id="KW-0732">Signal</keyword>
<protein>
    <recommendedName>
        <fullName evidence="4">Lipoprotein</fullName>
    </recommendedName>
</protein>
<sequence length="257" mass="27061">MRVKSAVVLLVAALISACTHDAVVDYGTPPSASSTASSLFSPAADLDRVRDLVVGTWVRTESPSEIWDRYLIDGTAQTLDFSGRVLGSHRWELVSVTESDGVTVAAVQTEGDPRTRMLIGAIDWTAMTLTIPNRGTSYHYLRVQPSLLAGWYGGHGRGLTVRADGTGTGYYRTLCDDAGANCASDVTYDFVIRHETRGEGFATGTQVITAARPPSAVSLVPSDVLRLDSATDIVSTSASGEGAAFCGARARPSACGA</sequence>
<feature type="chain" id="PRO_5039366781" description="Lipoprotein" evidence="1">
    <location>
        <begin position="22"/>
        <end position="257"/>
    </location>
</feature>